<reference evidence="2" key="2">
    <citation type="journal article" date="2024" name="Nature">
        <title>Anoxygenic phototroph of the Chloroflexota uses a type I reaction centre.</title>
        <authorList>
            <person name="Tsuji J.M."/>
            <person name="Shaw N.A."/>
            <person name="Nagashima S."/>
            <person name="Venkiteswaran J.J."/>
            <person name="Schiff S.L."/>
            <person name="Watanabe T."/>
            <person name="Fukui M."/>
            <person name="Hanada S."/>
            <person name="Tank M."/>
            <person name="Neufeld J.D."/>
        </authorList>
    </citation>
    <scope>NUCLEOTIDE SEQUENCE</scope>
    <source>
        <strain evidence="2">L227-S17</strain>
    </source>
</reference>
<gene>
    <name evidence="1" type="ORF">HXX08_00585</name>
    <name evidence="2" type="ORF">OZ401_002036</name>
</gene>
<accession>A0A8T7LZF0</accession>
<dbReference type="Proteomes" id="UP000521676">
    <property type="component" value="Unassembled WGS sequence"/>
</dbReference>
<dbReference type="EMBL" id="JACATZ010000001">
    <property type="protein sequence ID" value="NWJ44351.1"/>
    <property type="molecule type" value="Genomic_DNA"/>
</dbReference>
<evidence type="ECO:0000313" key="3">
    <source>
        <dbReference type="Proteomes" id="UP000521676"/>
    </source>
</evidence>
<name>A0A8T7LZF0_9CHLR</name>
<proteinExistence type="predicted"/>
<evidence type="ECO:0000313" key="2">
    <source>
        <dbReference type="EMBL" id="WJW66244.1"/>
    </source>
</evidence>
<evidence type="ECO:0000313" key="4">
    <source>
        <dbReference type="Proteomes" id="UP001431572"/>
    </source>
</evidence>
<reference evidence="1 3" key="1">
    <citation type="submission" date="2020-06" db="EMBL/GenBank/DDBJ databases">
        <title>Anoxygenic phototrophic Chloroflexota member uses a Type I reaction center.</title>
        <authorList>
            <person name="Tsuji J.M."/>
            <person name="Shaw N.A."/>
            <person name="Nagashima S."/>
            <person name="Venkiteswaran J."/>
            <person name="Schiff S.L."/>
            <person name="Hanada S."/>
            <person name="Tank M."/>
            <person name="Neufeld J.D."/>
        </authorList>
    </citation>
    <scope>NUCLEOTIDE SEQUENCE [LARGE SCALE GENOMIC DNA]</scope>
    <source>
        <strain evidence="1">L227-S17</strain>
    </source>
</reference>
<sequence>MATEVRQEEVKAASASIENLFRQLVNLQFELISIPFSFLPGESRKYATDTVRSAFKAVRVVVDDVSELIDSTLVRNLDRSDKSAK</sequence>
<organism evidence="1 3">
    <name type="scientific">Candidatus Chlorohelix allophototropha</name>
    <dbReference type="NCBI Taxonomy" id="3003348"/>
    <lineage>
        <taxon>Bacteria</taxon>
        <taxon>Bacillati</taxon>
        <taxon>Chloroflexota</taxon>
        <taxon>Chloroflexia</taxon>
        <taxon>Candidatus Chloroheliales</taxon>
        <taxon>Candidatus Chloroheliaceae</taxon>
        <taxon>Candidatus Chlorohelix</taxon>
    </lineage>
</organism>
<dbReference type="Proteomes" id="UP001431572">
    <property type="component" value="Chromosome 1"/>
</dbReference>
<dbReference type="EMBL" id="CP128399">
    <property type="protein sequence ID" value="WJW66244.1"/>
    <property type="molecule type" value="Genomic_DNA"/>
</dbReference>
<dbReference type="AlphaFoldDB" id="A0A8T7LZF0"/>
<evidence type="ECO:0000313" key="1">
    <source>
        <dbReference type="EMBL" id="NWJ44351.1"/>
    </source>
</evidence>
<dbReference type="RefSeq" id="WP_341468127.1">
    <property type="nucleotide sequence ID" value="NZ_CP128399.1"/>
</dbReference>
<protein>
    <submittedName>
        <fullName evidence="1">Uncharacterized protein</fullName>
    </submittedName>
</protein>
<keyword evidence="4" id="KW-1185">Reference proteome</keyword>